<evidence type="ECO:0008006" key="21">
    <source>
        <dbReference type="Google" id="ProtNLM"/>
    </source>
</evidence>
<dbReference type="CDD" id="cd22249">
    <property type="entry name" value="UDM1_RNF168_RNF169-like"/>
    <property type="match status" value="1"/>
</dbReference>
<feature type="coiled-coil region" evidence="12">
    <location>
        <begin position="390"/>
        <end position="504"/>
    </location>
</feature>
<evidence type="ECO:0000256" key="5">
    <source>
        <dbReference type="ARBA" id="ARBA00022824"/>
    </source>
</evidence>
<dbReference type="SUPFAM" id="SSF117892">
    <property type="entry name" value="Band 7/SPFH domain"/>
    <property type="match status" value="1"/>
</dbReference>
<dbReference type="SMART" id="SM00326">
    <property type="entry name" value="SH3"/>
    <property type="match status" value="5"/>
</dbReference>
<dbReference type="GO" id="GO:0031625">
    <property type="term" value="F:ubiquitin protein ligase binding"/>
    <property type="evidence" value="ECO:0007669"/>
    <property type="project" value="InterPro"/>
</dbReference>
<sequence>MSDISWVITEAEMRENDIQFSSLNPVNGFVSGEQARPLFMKSGLSPAILAQVWHLADYSKDGKMDRTEFSIAMHLIRAVLAGATLPPALPVSLKPPMAMTPSFPPLIAHTPIVRPVMTYGGVPPTAAQNLMTSGKIQGDWTIPHHNKLKYCQQFNQLDKSRIGSLSGVHARNILAQSQLPNSVLAEIWNLSDHNKDGRLSVEEFCVAMHLIDSVKTGYLLPKTLPPELATHCSRSVSDSPVLDPNAPPAQKIQIPKTFEDKRRDNYDRGQAELDRRRQALREEEERRRAEFEKKEREMAEKREREREEAEKRRQAEREAELKREQKREEARLAEERRILAEKEEARKEMERQRKADLNALRIREIKAQRQNEVDSTLERQQRQKSLSFQLQALDEKSTELNTNITQARDLIVGITKEIESMKVKRDEKTEKIRSLEITKQQLNVQYERLAHESLQMQVECRNRAQKVEDLEQAKNEKQSLIAQISALNKQLKDANERAKVQQQLVTKKAEELNECVLKMTQLSTLHSQLYQQIKNLKPKVNTIVSGQNGDAPNAITTSLSNHSVSKSPSVDSKSVTNGAVQQFSVPNNSLPKGNGATGAVKYRALYEFTARSDDELSFQPGDVILAFENHAAEPGWLAGQMRDKVGWFPIAFAEPMVPVNAVPTQPPQTVSSVTTSPSSEPLQSIVEEPAASIVKSTSGSFDASSTDQEKQLPVLGAAVALYQWKARNDNELSFSKGDVIEILEQLEMRWKGRNKSGAVGWFPKSYVSMSGGDAKVDLKDNLTKDQVEKSKESMGKDTSVSSSTPSVGAVYDVVTVEVPAESTSGEWYVALYDFQAMEPTDLDLHAGDRILVTETINEWWKGTCNGRTGIFPANYVQKCPSSSGDMSQSEGADLGTGRAIADFESTAENQLSLKIGDMVKIQSKSSSGWWQGEASCTFLEGEEQIGLQFESPTSISYINIKVIFLQIISDSGAKKAGWFPGNYVEVLGGNELKAEALYDYQAQRDDELSFKAGDIIIVTDQSDGEWWKGRLLSDKNTTAALFPGNYVQLRKTIQPDIEASLKSVTSLHSPVITTTDQYSTIASKCEKVAKELLDTEVKYCHDLTHCYEVFAQGLQGIISTSLASQLFLNFEQLIFVSTSIANALKQLPPGDVFVEKFDLLHAYVEFCSKQQAALEMLNELEHSNVSFRQAYRSCCIKTKGINFSYFLLLPMNRITRYPLIFEKLVKYTDPNDAKYKNLEKAYELLKSLCTKINDVISAMDSSSMLIWAQQHVHCEAIQPPIVFPSSTRKVGPRHLLHSGALQKQFNGKILVALLFNDFLMLTTPMEPIEQLEEFRISKTSEFQLNLYKMPLLLENAKVVQSKEMDDCSFEVRSGEFSVILRAPNRNARLFWIAQIEKAINEYHNQCLLVKKPSISSDMSEQGRLFVELVCILNVDSALRLLGTQSILCKFQIGQSSTYADVDINKKEHLCTTQLPIYKTAYDDFFEVAIFLNRVFSPDLCAGMVQFIISSGQLPFAHFARTLFIVLTTILIHCGSSKIAMADLLTTATMHRGPMSKQFDCESGDISNLRPRNADVKEKQHGLDMLPGWPLITVGAIIALFMAFALHHIEEGHVGVYYRGGALLTRVSQPGYHLMFPFFTSYKSVQVTLQTDEAKNVPCGTSGGVMIYFDRIEVVNILSSSSVYDIVKNYTVDYDRPLIFNKVHHEVNQFCSSHTLQEVYIDLFDQIDENLKTALQKDLTRMAPGLSVQAVRVTKPKIPESIRQNYEQMEAEKTKLLVAIQHQKVVEKEAETERKKAVIEAEKAAQVAAIHYKQHIAEKEAQKRISQLEDESHIARATARADAEFYSRKKQAEGNQMLLTNEFLELKRIEAIAMNNKIYYGSQIPNAFLDIDFPSVPKRSTN</sequence>
<feature type="domain" description="SH3" evidence="14">
    <location>
        <begin position="597"/>
        <end position="658"/>
    </location>
</feature>
<dbReference type="Pfam" id="PF01145">
    <property type="entry name" value="Band_7"/>
    <property type="match status" value="1"/>
</dbReference>
<dbReference type="GO" id="GO:0005509">
    <property type="term" value="F:calcium ion binding"/>
    <property type="evidence" value="ECO:0007669"/>
    <property type="project" value="InterPro"/>
</dbReference>
<keyword evidence="12" id="KW-0175">Coiled coil</keyword>
<comment type="subcellular location">
    <subcellularLocation>
        <location evidence="1">Endoplasmic reticulum membrane</location>
        <topology evidence="1">Single-pass type II membrane protein</topology>
    </subcellularLocation>
</comment>
<dbReference type="Gene3D" id="2.30.29.30">
    <property type="entry name" value="Pleckstrin-homology domain (PH domain)/Phosphotyrosine-binding domain (PTB)"/>
    <property type="match status" value="1"/>
</dbReference>
<dbReference type="CDD" id="cd00174">
    <property type="entry name" value="SH3"/>
    <property type="match status" value="1"/>
</dbReference>
<proteinExistence type="inferred from homology"/>
<dbReference type="EMBL" id="UPTC01000715">
    <property type="protein sequence ID" value="VBB29849.1"/>
    <property type="molecule type" value="Genomic_DNA"/>
</dbReference>
<evidence type="ECO:0000256" key="13">
    <source>
        <dbReference type="SAM" id="MobiDB-lite"/>
    </source>
</evidence>
<evidence type="ECO:0000259" key="16">
    <source>
        <dbReference type="PROSITE" id="PS50010"/>
    </source>
</evidence>
<dbReference type="PANTHER" id="PTHR15351">
    <property type="entry name" value="ERLIN (ER LIPID RAFT ASSOCIATED PROTEIN) HOMOLOG"/>
    <property type="match status" value="1"/>
</dbReference>
<evidence type="ECO:0000256" key="8">
    <source>
        <dbReference type="ARBA" id="ARBA00022989"/>
    </source>
</evidence>
<dbReference type="CDD" id="cd11837">
    <property type="entry name" value="SH3_Intersectin_2"/>
    <property type="match status" value="1"/>
</dbReference>
<dbReference type="Pfam" id="PF16652">
    <property type="entry name" value="PH_13"/>
    <property type="match status" value="1"/>
</dbReference>
<dbReference type="Proteomes" id="UP000276991">
    <property type="component" value="Unassembled WGS sequence"/>
</dbReference>
<keyword evidence="10" id="KW-0325">Glycoprotein</keyword>
<protein>
    <recommendedName>
        <fullName evidence="21">Intersectin-1</fullName>
    </recommendedName>
</protein>
<dbReference type="InterPro" id="IPR001849">
    <property type="entry name" value="PH_domain"/>
</dbReference>
<dbReference type="InterPro" id="IPR035899">
    <property type="entry name" value="DBL_dom_sf"/>
</dbReference>
<keyword evidence="20" id="KW-1185">Reference proteome</keyword>
<dbReference type="InterPro" id="IPR001107">
    <property type="entry name" value="Band_7"/>
</dbReference>
<dbReference type="InterPro" id="IPR000261">
    <property type="entry name" value="EH_dom"/>
</dbReference>
<feature type="domain" description="EF-hand" evidence="18">
    <location>
        <begin position="179"/>
        <end position="214"/>
    </location>
</feature>
<accession>A0A498SDA3</accession>
<dbReference type="InterPro" id="IPR011992">
    <property type="entry name" value="EF-hand-dom_pair"/>
</dbReference>
<feature type="domain" description="PH" evidence="15">
    <location>
        <begin position="1294"/>
        <end position="1400"/>
    </location>
</feature>
<dbReference type="SMART" id="SM00325">
    <property type="entry name" value="RhoGEF"/>
    <property type="match status" value="1"/>
</dbReference>
<dbReference type="GO" id="GO:0015485">
    <property type="term" value="F:cholesterol binding"/>
    <property type="evidence" value="ECO:0007669"/>
    <property type="project" value="TreeGrafter"/>
</dbReference>
<feature type="domain" description="SH3" evidence="14">
    <location>
        <begin position="989"/>
        <end position="1052"/>
    </location>
</feature>
<evidence type="ECO:0000256" key="11">
    <source>
        <dbReference type="PROSITE-ProRule" id="PRU00192"/>
    </source>
</evidence>
<dbReference type="InterPro" id="IPR018247">
    <property type="entry name" value="EF_Hand_1_Ca_BS"/>
</dbReference>
<dbReference type="PROSITE" id="PS50010">
    <property type="entry name" value="DH_2"/>
    <property type="match status" value="1"/>
</dbReference>
<dbReference type="Pfam" id="PF12763">
    <property type="entry name" value="EH"/>
    <property type="match status" value="2"/>
</dbReference>
<dbReference type="Pfam" id="PF00018">
    <property type="entry name" value="SH3_1"/>
    <property type="match status" value="5"/>
</dbReference>
<evidence type="ECO:0000256" key="3">
    <source>
        <dbReference type="ARBA" id="ARBA00022443"/>
    </source>
</evidence>
<evidence type="ECO:0000256" key="1">
    <source>
        <dbReference type="ARBA" id="ARBA00004648"/>
    </source>
</evidence>
<dbReference type="PROSITE" id="PS50031">
    <property type="entry name" value="EH"/>
    <property type="match status" value="2"/>
</dbReference>
<evidence type="ECO:0000259" key="15">
    <source>
        <dbReference type="PROSITE" id="PS50003"/>
    </source>
</evidence>
<keyword evidence="6" id="KW-0106">Calcium</keyword>
<dbReference type="InterPro" id="IPR033294">
    <property type="entry name" value="Erlin1/2"/>
</dbReference>
<evidence type="ECO:0000256" key="6">
    <source>
        <dbReference type="ARBA" id="ARBA00022837"/>
    </source>
</evidence>
<evidence type="ECO:0000313" key="20">
    <source>
        <dbReference type="Proteomes" id="UP000276991"/>
    </source>
</evidence>
<evidence type="ECO:0000313" key="19">
    <source>
        <dbReference type="EMBL" id="VBB29849.1"/>
    </source>
</evidence>
<dbReference type="SUPFAM" id="SSF50044">
    <property type="entry name" value="SH3-domain"/>
    <property type="match status" value="5"/>
</dbReference>
<dbReference type="InterPro" id="IPR011993">
    <property type="entry name" value="PH-like_dom_sf"/>
</dbReference>
<dbReference type="InterPro" id="IPR002048">
    <property type="entry name" value="EF_hand_dom"/>
</dbReference>
<dbReference type="InterPro" id="IPR036013">
    <property type="entry name" value="Band_7/SPFH_dom_sf"/>
</dbReference>
<dbReference type="PROSITE" id="PS50002">
    <property type="entry name" value="SH3"/>
    <property type="match status" value="4"/>
</dbReference>
<dbReference type="SUPFAM" id="SSF48065">
    <property type="entry name" value="DBL homology domain (DH-domain)"/>
    <property type="match status" value="1"/>
</dbReference>
<feature type="domain" description="SH3" evidence="14">
    <location>
        <begin position="713"/>
        <end position="772"/>
    </location>
</feature>
<feature type="domain" description="EH" evidence="17">
    <location>
        <begin position="146"/>
        <end position="235"/>
    </location>
</feature>
<dbReference type="GO" id="GO:0005789">
    <property type="term" value="C:endoplasmic reticulum membrane"/>
    <property type="evidence" value="ECO:0007669"/>
    <property type="project" value="UniProtKB-SubCell"/>
</dbReference>
<dbReference type="Gene3D" id="1.20.900.10">
    <property type="entry name" value="Dbl homology (DH) domain"/>
    <property type="match status" value="1"/>
</dbReference>
<dbReference type="PANTHER" id="PTHR15351:SF3">
    <property type="entry name" value="ERLIN"/>
    <property type="match status" value="1"/>
</dbReference>
<keyword evidence="9" id="KW-0472">Membrane</keyword>
<dbReference type="PROSITE" id="PS50222">
    <property type="entry name" value="EF_HAND_2"/>
    <property type="match status" value="2"/>
</dbReference>
<dbReference type="Gene3D" id="1.10.238.10">
    <property type="entry name" value="EF-hand"/>
    <property type="match status" value="2"/>
</dbReference>
<comment type="similarity">
    <text evidence="2">Belongs to the band 7/mec-2 family.</text>
</comment>
<dbReference type="CDD" id="cd00052">
    <property type="entry name" value="EH"/>
    <property type="match status" value="2"/>
</dbReference>
<dbReference type="CDD" id="cd00160">
    <property type="entry name" value="RhoGEF"/>
    <property type="match status" value="1"/>
</dbReference>
<evidence type="ECO:0000259" key="18">
    <source>
        <dbReference type="PROSITE" id="PS50222"/>
    </source>
</evidence>
<reference evidence="19 20" key="1">
    <citation type="submission" date="2018-08" db="EMBL/GenBank/DDBJ databases">
        <authorList>
            <person name="Laetsch R D."/>
            <person name="Stevens L."/>
            <person name="Kumar S."/>
            <person name="Blaxter L. M."/>
        </authorList>
    </citation>
    <scope>NUCLEOTIDE SEQUENCE [LARGE SCALE GENOMIC DNA]</scope>
</reference>
<evidence type="ECO:0000256" key="4">
    <source>
        <dbReference type="ARBA" id="ARBA00022692"/>
    </source>
</evidence>
<dbReference type="SMART" id="SM00027">
    <property type="entry name" value="EH"/>
    <property type="match status" value="2"/>
</dbReference>
<dbReference type="GO" id="GO:0016192">
    <property type="term" value="P:vesicle-mediated transport"/>
    <property type="evidence" value="ECO:0007669"/>
    <property type="project" value="UniProtKB-ARBA"/>
</dbReference>
<evidence type="ECO:0000256" key="9">
    <source>
        <dbReference type="ARBA" id="ARBA00023136"/>
    </source>
</evidence>
<evidence type="ECO:0000256" key="2">
    <source>
        <dbReference type="ARBA" id="ARBA00008164"/>
    </source>
</evidence>
<dbReference type="SUPFAM" id="SSF50729">
    <property type="entry name" value="PH domain-like"/>
    <property type="match status" value="1"/>
</dbReference>
<feature type="compositionally biased region" description="Basic and acidic residues" evidence="13">
    <location>
        <begin position="257"/>
        <end position="331"/>
    </location>
</feature>
<evidence type="ECO:0000259" key="17">
    <source>
        <dbReference type="PROSITE" id="PS50031"/>
    </source>
</evidence>
<evidence type="ECO:0000256" key="12">
    <source>
        <dbReference type="SAM" id="Coils"/>
    </source>
</evidence>
<dbReference type="InterPro" id="IPR036028">
    <property type="entry name" value="SH3-like_dom_sf"/>
</dbReference>
<feature type="domain" description="SH3" evidence="14">
    <location>
        <begin position="823"/>
        <end position="881"/>
    </location>
</feature>
<dbReference type="Pfam" id="PF00621">
    <property type="entry name" value="RhoGEF"/>
    <property type="match status" value="1"/>
</dbReference>
<dbReference type="InterPro" id="IPR000219">
    <property type="entry name" value="DH_dom"/>
</dbReference>
<evidence type="ECO:0000256" key="7">
    <source>
        <dbReference type="ARBA" id="ARBA00022968"/>
    </source>
</evidence>
<feature type="domain" description="DH" evidence="16">
    <location>
        <begin position="1084"/>
        <end position="1255"/>
    </location>
</feature>
<dbReference type="SMART" id="SM00244">
    <property type="entry name" value="PHB"/>
    <property type="match status" value="1"/>
</dbReference>
<dbReference type="PRINTS" id="PR00499">
    <property type="entry name" value="P67PHOX"/>
</dbReference>
<dbReference type="STRING" id="6277.A0A498SDA3"/>
<dbReference type="InterPro" id="IPR001452">
    <property type="entry name" value="SH3_domain"/>
</dbReference>
<dbReference type="FunFam" id="2.30.30.40:FF:000072">
    <property type="entry name" value="Unconventional Myosin IB"/>
    <property type="match status" value="1"/>
</dbReference>
<dbReference type="GO" id="GO:0032933">
    <property type="term" value="P:SREBP signaling pathway"/>
    <property type="evidence" value="ECO:0007669"/>
    <property type="project" value="TreeGrafter"/>
</dbReference>
<dbReference type="CDD" id="cd03406">
    <property type="entry name" value="SPFH_like_u3"/>
    <property type="match status" value="1"/>
</dbReference>
<feature type="region of interest" description="Disordered" evidence="13">
    <location>
        <begin position="231"/>
        <end position="331"/>
    </location>
</feature>
<dbReference type="Gene3D" id="2.30.30.40">
    <property type="entry name" value="SH3 Domains"/>
    <property type="match status" value="5"/>
</dbReference>
<evidence type="ECO:0000259" key="14">
    <source>
        <dbReference type="PROSITE" id="PS50002"/>
    </source>
</evidence>
<feature type="domain" description="EH" evidence="17">
    <location>
        <begin position="12"/>
        <end position="100"/>
    </location>
</feature>
<evidence type="ECO:0000256" key="10">
    <source>
        <dbReference type="ARBA" id="ARBA00023180"/>
    </source>
</evidence>
<dbReference type="PRINTS" id="PR00452">
    <property type="entry name" value="SH3DOMAIN"/>
</dbReference>
<name>A0A498SDA3_ACAVI</name>
<keyword evidence="7" id="KW-0735">Signal-anchor</keyword>
<dbReference type="CDD" id="cd11836">
    <property type="entry name" value="SH3_Intersectin_1"/>
    <property type="match status" value="1"/>
</dbReference>
<keyword evidence="4" id="KW-0812">Transmembrane</keyword>
<feature type="domain" description="EF-hand" evidence="18">
    <location>
        <begin position="44"/>
        <end position="79"/>
    </location>
</feature>
<organism evidence="19 20">
    <name type="scientific">Acanthocheilonema viteae</name>
    <name type="common">Filarial nematode worm</name>
    <name type="synonym">Dipetalonema viteae</name>
    <dbReference type="NCBI Taxonomy" id="6277"/>
    <lineage>
        <taxon>Eukaryota</taxon>
        <taxon>Metazoa</taxon>
        <taxon>Ecdysozoa</taxon>
        <taxon>Nematoda</taxon>
        <taxon>Chromadorea</taxon>
        <taxon>Rhabditida</taxon>
        <taxon>Spirurina</taxon>
        <taxon>Spiruromorpha</taxon>
        <taxon>Filarioidea</taxon>
        <taxon>Onchocercidae</taxon>
        <taxon>Acanthocheilonema</taxon>
    </lineage>
</organism>
<dbReference type="GO" id="GO:0005085">
    <property type="term" value="F:guanyl-nucleotide exchange factor activity"/>
    <property type="evidence" value="ECO:0007669"/>
    <property type="project" value="InterPro"/>
</dbReference>
<dbReference type="SMART" id="SM00054">
    <property type="entry name" value="EFh"/>
    <property type="match status" value="2"/>
</dbReference>
<keyword evidence="3 11" id="KW-0728">SH3 domain</keyword>
<dbReference type="OrthoDB" id="2015333at2759"/>
<dbReference type="PROSITE" id="PS00018">
    <property type="entry name" value="EF_HAND_1"/>
    <property type="match status" value="2"/>
</dbReference>
<keyword evidence="8" id="KW-1133">Transmembrane helix</keyword>
<gene>
    <name evidence="19" type="ORF">NAV_LOCUS4640</name>
</gene>
<dbReference type="SUPFAM" id="SSF47473">
    <property type="entry name" value="EF-hand"/>
    <property type="match status" value="2"/>
</dbReference>
<dbReference type="PROSITE" id="PS50003">
    <property type="entry name" value="PH_DOMAIN"/>
    <property type="match status" value="1"/>
</dbReference>
<keyword evidence="5" id="KW-0256">Endoplasmic reticulum</keyword>